<protein>
    <submittedName>
        <fullName evidence="2">Uncharacterized protein</fullName>
    </submittedName>
</protein>
<accession>A0A3B0BXK6</accession>
<sequence length="398" mass="45674">MVEKVLHRIITGNRFLCIEILLQEGKPQYHAIEVSRKGSALAIDSSVTYADFDELLKNIPKNRPTLLSFTGQGIISKKVENTGNYRSKLLFNASDGDFYWYELRQPTYIYVSVVRKSVIDDKMETFRKLGIFIVDISIGPLVVSVMKPLLPIVNSLRTRYFVLDFQNDRISDFAKHGNTDDQTFYEIDGEKIRSKDIVSFATLLNHLFPHSDIEFEKGFLKANTEEFRFRKAFNGLGVVALPGFLLALLASYLLLGHYQQAYINLQVELEEKNIAYKKLVLLENDRANKEAMLNESGLNDSNFLSFYLSEITKDIPPEIHLNELDIFAPMSKIKPGQRINFINDRVEIKGGTSSNDAFADWIKAIKKYHWIENLEIVDFRKDGASSSFEIRLKLKFNV</sequence>
<evidence type="ECO:0000313" key="2">
    <source>
        <dbReference type="EMBL" id="RKN76839.1"/>
    </source>
</evidence>
<dbReference type="EMBL" id="RBCJ01000006">
    <property type="protein sequence ID" value="RKN76839.1"/>
    <property type="molecule type" value="Genomic_DNA"/>
</dbReference>
<evidence type="ECO:0000256" key="1">
    <source>
        <dbReference type="SAM" id="Phobius"/>
    </source>
</evidence>
<dbReference type="Proteomes" id="UP000276603">
    <property type="component" value="Unassembled WGS sequence"/>
</dbReference>
<keyword evidence="1" id="KW-0472">Membrane</keyword>
<dbReference type="AlphaFoldDB" id="A0A3B0BXK6"/>
<comment type="caution">
    <text evidence="2">The sequence shown here is derived from an EMBL/GenBank/DDBJ whole genome shotgun (WGS) entry which is preliminary data.</text>
</comment>
<keyword evidence="3" id="KW-1185">Reference proteome</keyword>
<reference evidence="2 3" key="1">
    <citation type="submission" date="2018-10" db="EMBL/GenBank/DDBJ databases">
        <title>Ulvibacterium marinum gen. nov., sp. nov., a novel marine bacterium of the family Flavobacteriaceae, isolated from a culture of the green alga Ulva prolifera.</title>
        <authorList>
            <person name="Zhang Z."/>
        </authorList>
    </citation>
    <scope>NUCLEOTIDE SEQUENCE [LARGE SCALE GENOMIC DNA]</scope>
    <source>
        <strain evidence="2 3">CCMM003</strain>
    </source>
</reference>
<feature type="transmembrane region" description="Helical" evidence="1">
    <location>
        <begin position="129"/>
        <end position="150"/>
    </location>
</feature>
<organism evidence="2 3">
    <name type="scientific">Ulvibacterium marinum</name>
    <dbReference type="NCBI Taxonomy" id="2419782"/>
    <lineage>
        <taxon>Bacteria</taxon>
        <taxon>Pseudomonadati</taxon>
        <taxon>Bacteroidota</taxon>
        <taxon>Flavobacteriia</taxon>
        <taxon>Flavobacteriales</taxon>
        <taxon>Flavobacteriaceae</taxon>
        <taxon>Ulvibacterium</taxon>
    </lineage>
</organism>
<name>A0A3B0BXK6_9FLAO</name>
<evidence type="ECO:0000313" key="3">
    <source>
        <dbReference type="Proteomes" id="UP000276603"/>
    </source>
</evidence>
<gene>
    <name evidence="2" type="ORF">D7Z94_23950</name>
</gene>
<proteinExistence type="predicted"/>
<keyword evidence="1" id="KW-1133">Transmembrane helix</keyword>
<keyword evidence="1" id="KW-0812">Transmembrane</keyword>
<feature type="transmembrane region" description="Helical" evidence="1">
    <location>
        <begin position="232"/>
        <end position="255"/>
    </location>
</feature>